<feature type="non-terminal residue" evidence="1">
    <location>
        <position position="1"/>
    </location>
</feature>
<dbReference type="EMBL" id="JAUIRO010000004">
    <property type="protein sequence ID" value="KAK0717746.1"/>
    <property type="molecule type" value="Genomic_DNA"/>
</dbReference>
<accession>A0AA40AKX3</accession>
<dbReference type="InterPro" id="IPR053137">
    <property type="entry name" value="NLR-like"/>
</dbReference>
<dbReference type="RefSeq" id="XP_060296539.1">
    <property type="nucleotide sequence ID" value="XM_060436214.1"/>
</dbReference>
<organism evidence="1 2">
    <name type="scientific">Lasiosphaeria miniovina</name>
    <dbReference type="NCBI Taxonomy" id="1954250"/>
    <lineage>
        <taxon>Eukaryota</taxon>
        <taxon>Fungi</taxon>
        <taxon>Dikarya</taxon>
        <taxon>Ascomycota</taxon>
        <taxon>Pezizomycotina</taxon>
        <taxon>Sordariomycetes</taxon>
        <taxon>Sordariomycetidae</taxon>
        <taxon>Sordariales</taxon>
        <taxon>Lasiosphaeriaceae</taxon>
        <taxon>Lasiosphaeria</taxon>
    </lineage>
</organism>
<dbReference type="Proteomes" id="UP001172101">
    <property type="component" value="Unassembled WGS sequence"/>
</dbReference>
<gene>
    <name evidence="1" type="ORF">B0T26DRAFT_627782</name>
</gene>
<dbReference type="AlphaFoldDB" id="A0AA40AKX3"/>
<evidence type="ECO:0008006" key="3">
    <source>
        <dbReference type="Google" id="ProtNLM"/>
    </source>
</evidence>
<proteinExistence type="predicted"/>
<name>A0AA40AKX3_9PEZI</name>
<protein>
    <recommendedName>
        <fullName evidence="3">Kinesin light chain</fullName>
    </recommendedName>
</protein>
<dbReference type="PANTHER" id="PTHR46082:SF11">
    <property type="entry name" value="AAA+ ATPASE DOMAIN-CONTAINING PROTEIN-RELATED"/>
    <property type="match status" value="1"/>
</dbReference>
<evidence type="ECO:0000313" key="1">
    <source>
        <dbReference type="EMBL" id="KAK0717746.1"/>
    </source>
</evidence>
<dbReference type="InterPro" id="IPR011990">
    <property type="entry name" value="TPR-like_helical_dom_sf"/>
</dbReference>
<reference evidence="1" key="1">
    <citation type="submission" date="2023-06" db="EMBL/GenBank/DDBJ databases">
        <title>Genome-scale phylogeny and comparative genomics of the fungal order Sordariales.</title>
        <authorList>
            <consortium name="Lawrence Berkeley National Laboratory"/>
            <person name="Hensen N."/>
            <person name="Bonometti L."/>
            <person name="Westerberg I."/>
            <person name="Brannstrom I.O."/>
            <person name="Guillou S."/>
            <person name="Cros-Aarteil S."/>
            <person name="Calhoun S."/>
            <person name="Haridas S."/>
            <person name="Kuo A."/>
            <person name="Mondo S."/>
            <person name="Pangilinan J."/>
            <person name="Riley R."/>
            <person name="LaButti K."/>
            <person name="Andreopoulos B."/>
            <person name="Lipzen A."/>
            <person name="Chen C."/>
            <person name="Yanf M."/>
            <person name="Daum C."/>
            <person name="Ng V."/>
            <person name="Clum A."/>
            <person name="Steindorff A."/>
            <person name="Ohm R."/>
            <person name="Martin F."/>
            <person name="Silar P."/>
            <person name="Natvig D."/>
            <person name="Lalanne C."/>
            <person name="Gautier V."/>
            <person name="Ament-velasquez S.L."/>
            <person name="Kruys A."/>
            <person name="Hutchinson M.I."/>
            <person name="Powell A.J."/>
            <person name="Barry K."/>
            <person name="Miller A.N."/>
            <person name="Grigoriev I.V."/>
            <person name="Debuchy R."/>
            <person name="Gladieux P."/>
            <person name="Thoren M.H."/>
            <person name="Johannesson H."/>
        </authorList>
    </citation>
    <scope>NUCLEOTIDE SEQUENCE</scope>
    <source>
        <strain evidence="1">SMH2392-1A</strain>
    </source>
</reference>
<dbReference type="GeneID" id="85319484"/>
<comment type="caution">
    <text evidence="1">The sequence shown here is derived from an EMBL/GenBank/DDBJ whole genome shotgun (WGS) entry which is preliminary data.</text>
</comment>
<sequence>KLFVQVMETSKTKLGADHPDTLTYMGNLAFTWKSQGRHANALALMEDCAQAQRRVLGQKHPDTLSSLATVANWTS</sequence>
<feature type="non-terminal residue" evidence="1">
    <location>
        <position position="75"/>
    </location>
</feature>
<dbReference type="Pfam" id="PF13374">
    <property type="entry name" value="TPR_10"/>
    <property type="match status" value="1"/>
</dbReference>
<dbReference type="SUPFAM" id="SSF48452">
    <property type="entry name" value="TPR-like"/>
    <property type="match status" value="1"/>
</dbReference>
<dbReference type="PANTHER" id="PTHR46082">
    <property type="entry name" value="ATP/GTP-BINDING PROTEIN-RELATED"/>
    <property type="match status" value="1"/>
</dbReference>
<keyword evidence="2" id="KW-1185">Reference proteome</keyword>
<dbReference type="Gene3D" id="1.25.40.10">
    <property type="entry name" value="Tetratricopeptide repeat domain"/>
    <property type="match status" value="1"/>
</dbReference>
<evidence type="ECO:0000313" key="2">
    <source>
        <dbReference type="Proteomes" id="UP001172101"/>
    </source>
</evidence>